<dbReference type="AlphaFoldDB" id="A0A1X0NSH6"/>
<protein>
    <submittedName>
        <fullName evidence="4">Pyrimidine-specific ribonucleoside hydrolase</fullName>
    </submittedName>
</protein>
<comment type="caution">
    <text evidence="4">The sequence shown here is derived from an EMBL/GenBank/DDBJ whole genome shotgun (WGS) entry which is preliminary data.</text>
</comment>
<evidence type="ECO:0000313" key="5">
    <source>
        <dbReference type="Proteomes" id="UP000192257"/>
    </source>
</evidence>
<dbReference type="RefSeq" id="XP_028881722.1">
    <property type="nucleotide sequence ID" value="XM_029027112.1"/>
</dbReference>
<evidence type="ECO:0000256" key="2">
    <source>
        <dbReference type="SAM" id="Phobius"/>
    </source>
</evidence>
<evidence type="ECO:0000259" key="3">
    <source>
        <dbReference type="Pfam" id="PF01156"/>
    </source>
</evidence>
<evidence type="ECO:0000256" key="1">
    <source>
        <dbReference type="ARBA" id="ARBA00009176"/>
    </source>
</evidence>
<organism evidence="4 5">
    <name type="scientific">Trypanosoma theileri</name>
    <dbReference type="NCBI Taxonomy" id="67003"/>
    <lineage>
        <taxon>Eukaryota</taxon>
        <taxon>Discoba</taxon>
        <taxon>Euglenozoa</taxon>
        <taxon>Kinetoplastea</taxon>
        <taxon>Metakinetoplastina</taxon>
        <taxon>Trypanosomatida</taxon>
        <taxon>Trypanosomatidae</taxon>
        <taxon>Trypanosoma</taxon>
    </lineage>
</organism>
<dbReference type="STRING" id="67003.A0A1X0NSH6"/>
<evidence type="ECO:0000313" key="4">
    <source>
        <dbReference type="EMBL" id="ORC87656.1"/>
    </source>
</evidence>
<dbReference type="VEuPathDB" id="TriTrypDB:TM35_000212620"/>
<reference evidence="4 5" key="1">
    <citation type="submission" date="2017-03" db="EMBL/GenBank/DDBJ databases">
        <title>An alternative strategy for trypanosome survival in the mammalian bloodstream revealed through genome and transcriptome analysis of the ubiquitous bovine parasite Trypanosoma (Megatrypanum) theileri.</title>
        <authorList>
            <person name="Kelly S."/>
            <person name="Ivens A."/>
            <person name="Mott A."/>
            <person name="O'Neill E."/>
            <person name="Emms D."/>
            <person name="Macleod O."/>
            <person name="Voorheis P."/>
            <person name="Matthews J."/>
            <person name="Matthews K."/>
            <person name="Carrington M."/>
        </authorList>
    </citation>
    <scope>NUCLEOTIDE SEQUENCE [LARGE SCALE GENOMIC DNA]</scope>
    <source>
        <strain evidence="4">Edinburgh</strain>
    </source>
</reference>
<sequence>MDRVHALQSQWVNLPQPRKMKALRIIAAVCYAIALFFLVIFTFGGTTTASRTPEAAVIFTEATPGGIAALRYLSLRRDVNIAAVVIAINAWNVNVNAAHDNIRAFLAAMREEKTLHYDVPVYYGNSLAQVNAHFLDDIAYTTDTNPSTGERNMNTTSCTYRRVLSPDILMDADRLFGGAELLDTVQISAPTSSSSKDSKNKNSKISQLEFFEEPLSSYLVQNTATFLVLGPATDAAWFLQRHSEHRNHVNSIFFAAGALTSDTDLRFVYPPNRRAEQHAFFDPHAANYIVSGAHRIPVEMLPLDATPQWPKDLYDSYVTSRASLSSTSSSKVPVSAQVVARAIEGYSRRLRTDVPLPVAVTAAAYFADIHVRDKATVAEIPILVANGVSMATDGTVGTPSKTQQHSEVFKVKVIMHLQEATFWKRFEAVDNLGK</sequence>
<dbReference type="InterPro" id="IPR001910">
    <property type="entry name" value="Inosine/uridine_hydrolase_dom"/>
</dbReference>
<proteinExistence type="inferred from homology"/>
<feature type="transmembrane region" description="Helical" evidence="2">
    <location>
        <begin position="21"/>
        <end position="43"/>
    </location>
</feature>
<accession>A0A1X0NSH6</accession>
<dbReference type="InterPro" id="IPR036452">
    <property type="entry name" value="Ribo_hydro-like"/>
</dbReference>
<feature type="domain" description="Inosine/uridine-preferring nucleoside hydrolase" evidence="3">
    <location>
        <begin position="69"/>
        <end position="424"/>
    </location>
</feature>
<dbReference type="Proteomes" id="UP000192257">
    <property type="component" value="Unassembled WGS sequence"/>
</dbReference>
<keyword evidence="4" id="KW-0378">Hydrolase</keyword>
<dbReference type="Gene3D" id="3.90.245.10">
    <property type="entry name" value="Ribonucleoside hydrolase-like"/>
    <property type="match status" value="1"/>
</dbReference>
<keyword evidence="2" id="KW-0472">Membrane</keyword>
<comment type="similarity">
    <text evidence="1">Belongs to the IUNH family.</text>
</comment>
<keyword evidence="2" id="KW-0812">Transmembrane</keyword>
<dbReference type="SUPFAM" id="SSF53590">
    <property type="entry name" value="Nucleoside hydrolase"/>
    <property type="match status" value="1"/>
</dbReference>
<gene>
    <name evidence="4" type="ORF">TM35_000212620</name>
</gene>
<name>A0A1X0NSH6_9TRYP</name>
<keyword evidence="2" id="KW-1133">Transmembrane helix</keyword>
<dbReference type="Pfam" id="PF01156">
    <property type="entry name" value="IU_nuc_hydro"/>
    <property type="match status" value="1"/>
</dbReference>
<keyword evidence="5" id="KW-1185">Reference proteome</keyword>
<dbReference type="GO" id="GO:0016799">
    <property type="term" value="F:hydrolase activity, hydrolyzing N-glycosyl compounds"/>
    <property type="evidence" value="ECO:0007669"/>
    <property type="project" value="InterPro"/>
</dbReference>
<dbReference type="GeneID" id="39986892"/>
<dbReference type="OrthoDB" id="5783963at2759"/>
<dbReference type="EMBL" id="NBCO01000021">
    <property type="protein sequence ID" value="ORC87656.1"/>
    <property type="molecule type" value="Genomic_DNA"/>
</dbReference>